<dbReference type="InterPro" id="IPR021153">
    <property type="entry name" value="HrcA_C"/>
</dbReference>
<proteinExistence type="inferred from homology"/>
<dbReference type="SUPFAM" id="SSF46785">
    <property type="entry name" value="Winged helix' DNA-binding domain"/>
    <property type="match status" value="1"/>
</dbReference>
<evidence type="ECO:0000256" key="3">
    <source>
        <dbReference type="ARBA" id="ARBA00023016"/>
    </source>
</evidence>
<dbReference type="Gene3D" id="3.30.390.60">
    <property type="entry name" value="Heat-inducible transcription repressor hrca homolog, domain 3"/>
    <property type="match status" value="1"/>
</dbReference>
<dbReference type="GO" id="GO:0003677">
    <property type="term" value="F:DNA binding"/>
    <property type="evidence" value="ECO:0007669"/>
    <property type="project" value="InterPro"/>
</dbReference>
<dbReference type="NCBIfam" id="TIGR00331">
    <property type="entry name" value="hrcA"/>
    <property type="match status" value="1"/>
</dbReference>
<dbReference type="Gene3D" id="1.10.10.10">
    <property type="entry name" value="Winged helix-like DNA-binding domain superfamily/Winged helix DNA-binding domain"/>
    <property type="match status" value="1"/>
</dbReference>
<gene>
    <name evidence="6" type="ORF">METZ01_LOCUS186427</name>
</gene>
<dbReference type="Gene3D" id="3.30.450.40">
    <property type="match status" value="1"/>
</dbReference>
<dbReference type="HAMAP" id="MF_00081">
    <property type="entry name" value="HrcA"/>
    <property type="match status" value="1"/>
</dbReference>
<dbReference type="SUPFAM" id="SSF55781">
    <property type="entry name" value="GAF domain-like"/>
    <property type="match status" value="1"/>
</dbReference>
<keyword evidence="4" id="KW-0804">Transcription</keyword>
<dbReference type="PANTHER" id="PTHR34824:SF1">
    <property type="entry name" value="HEAT-INDUCIBLE TRANSCRIPTION REPRESSOR HRCA"/>
    <property type="match status" value="1"/>
</dbReference>
<evidence type="ECO:0000256" key="4">
    <source>
        <dbReference type="ARBA" id="ARBA00023163"/>
    </source>
</evidence>
<dbReference type="AlphaFoldDB" id="A0A382D7K7"/>
<evidence type="ECO:0000256" key="1">
    <source>
        <dbReference type="ARBA" id="ARBA00022491"/>
    </source>
</evidence>
<organism evidence="6">
    <name type="scientific">marine metagenome</name>
    <dbReference type="NCBI Taxonomy" id="408172"/>
    <lineage>
        <taxon>unclassified sequences</taxon>
        <taxon>metagenomes</taxon>
        <taxon>ecological metagenomes</taxon>
    </lineage>
</organism>
<dbReference type="Pfam" id="PF01628">
    <property type="entry name" value="HrcA"/>
    <property type="match status" value="1"/>
</dbReference>
<dbReference type="InterPro" id="IPR023120">
    <property type="entry name" value="WHTH_transcript_rep_HrcA_IDD"/>
</dbReference>
<feature type="domain" description="Heat-inducible transcription repressor HrcA C-terminal" evidence="5">
    <location>
        <begin position="110"/>
        <end position="331"/>
    </location>
</feature>
<sequence>MTTVSEIQLSDRAEILLRELVRRYISDGEPVGSRTLSRESGLDLSAATIRNVMSDLEDLGLIRAPHTSAGRIPTQLGYRVFVNTMLKVKPLDSTSVKEINSGLASARDPDELMGTASELLSQITHFAGVVLLPGGEHANFRQIEFLPLADDRILAILVTADGRVQNRVLFADRKYSPSELVEAANYFNEQYSGQSLTGVRQRLLQDMERDSASMNRIMRTAVAMAKELFTEETVSEGVVVSGETNLMSVPDFDQLEKLREIFDAFKAKQDLLQLLDKSMNARGISIFIGEESGYNALTECSVVTAPYESDGRCIGVLGVVGPTRMSYEEVIPVVDITARFLGNALKSLH</sequence>
<reference evidence="6" key="1">
    <citation type="submission" date="2018-05" db="EMBL/GenBank/DDBJ databases">
        <authorList>
            <person name="Lanie J.A."/>
            <person name="Ng W.-L."/>
            <person name="Kazmierczak K.M."/>
            <person name="Andrzejewski T.M."/>
            <person name="Davidsen T.M."/>
            <person name="Wayne K.J."/>
            <person name="Tettelin H."/>
            <person name="Glass J.I."/>
            <person name="Rusch D."/>
            <person name="Podicherti R."/>
            <person name="Tsui H.-C.T."/>
            <person name="Winkler M.E."/>
        </authorList>
    </citation>
    <scope>NUCLEOTIDE SEQUENCE</scope>
</reference>
<accession>A0A382D7K7</accession>
<keyword evidence="3" id="KW-0346">Stress response</keyword>
<evidence type="ECO:0000256" key="2">
    <source>
        <dbReference type="ARBA" id="ARBA00023015"/>
    </source>
</evidence>
<dbReference type="InterPro" id="IPR036388">
    <property type="entry name" value="WH-like_DNA-bd_sf"/>
</dbReference>
<keyword evidence="1" id="KW-0678">Repressor</keyword>
<protein>
    <recommendedName>
        <fullName evidence="5">Heat-inducible transcription repressor HrcA C-terminal domain-containing protein</fullName>
    </recommendedName>
</protein>
<evidence type="ECO:0000313" key="6">
    <source>
        <dbReference type="EMBL" id="SVB33573.1"/>
    </source>
</evidence>
<name>A0A382D7K7_9ZZZZ</name>
<dbReference type="PANTHER" id="PTHR34824">
    <property type="entry name" value="HEAT-INDUCIBLE TRANSCRIPTION REPRESSOR HRCA"/>
    <property type="match status" value="1"/>
</dbReference>
<keyword evidence="2" id="KW-0805">Transcription regulation</keyword>
<dbReference type="InterPro" id="IPR002571">
    <property type="entry name" value="HrcA"/>
</dbReference>
<dbReference type="InterPro" id="IPR029016">
    <property type="entry name" value="GAF-like_dom_sf"/>
</dbReference>
<dbReference type="PIRSF" id="PIRSF005485">
    <property type="entry name" value="HrcA"/>
    <property type="match status" value="1"/>
</dbReference>
<dbReference type="InterPro" id="IPR036390">
    <property type="entry name" value="WH_DNA-bd_sf"/>
</dbReference>
<evidence type="ECO:0000259" key="5">
    <source>
        <dbReference type="Pfam" id="PF01628"/>
    </source>
</evidence>
<dbReference type="GO" id="GO:0045892">
    <property type="term" value="P:negative regulation of DNA-templated transcription"/>
    <property type="evidence" value="ECO:0007669"/>
    <property type="project" value="TreeGrafter"/>
</dbReference>
<dbReference type="EMBL" id="UINC01037697">
    <property type="protein sequence ID" value="SVB33573.1"/>
    <property type="molecule type" value="Genomic_DNA"/>
</dbReference>